<gene>
    <name evidence="2" type="ORF">I308_101902</name>
</gene>
<dbReference type="EMBL" id="ATAM02000003">
    <property type="protein sequence ID" value="KAL0252510.1"/>
    <property type="molecule type" value="Genomic_DNA"/>
</dbReference>
<evidence type="ECO:0000313" key="2">
    <source>
        <dbReference type="EMBL" id="KAL0252510.1"/>
    </source>
</evidence>
<feature type="signal peptide" evidence="1">
    <location>
        <begin position="1"/>
        <end position="21"/>
    </location>
</feature>
<keyword evidence="1" id="KW-0732">Signal</keyword>
<evidence type="ECO:0000313" key="3">
    <source>
        <dbReference type="Proteomes" id="UP000054399"/>
    </source>
</evidence>
<proteinExistence type="predicted"/>
<reference evidence="3" key="1">
    <citation type="submission" date="2015-01" db="EMBL/GenBank/DDBJ databases">
        <title>The Genome Sequence of Cryptococcus gattii MMRL2647.</title>
        <authorList>
            <consortium name="The Broad Institute Genomics Platform"/>
            <person name="Cuomo C."/>
            <person name="Litvintseva A."/>
            <person name="Chen Y."/>
            <person name="Heitman J."/>
            <person name="Sun S."/>
            <person name="Springer D."/>
            <person name="Dromer F."/>
            <person name="Young S."/>
            <person name="Zeng Q."/>
            <person name="Gargeya S."/>
            <person name="Abouelleil A."/>
            <person name="Alvarado L."/>
            <person name="Chapman S.B."/>
            <person name="Gainer-Dewar J."/>
            <person name="Goldberg J."/>
            <person name="Griggs A."/>
            <person name="Gujja S."/>
            <person name="Hansen M."/>
            <person name="Howarth C."/>
            <person name="Imamovic A."/>
            <person name="Larimer J."/>
            <person name="Murphy C."/>
            <person name="Naylor J."/>
            <person name="Pearson M."/>
            <person name="Priest M."/>
            <person name="Roberts A."/>
            <person name="Saif S."/>
            <person name="Shea T."/>
            <person name="Sykes S."/>
            <person name="Wortman J."/>
            <person name="Nusbaum C."/>
            <person name="Birren B."/>
        </authorList>
    </citation>
    <scope>NUCLEOTIDE SEQUENCE [LARGE SCALE GENOMIC DNA]</scope>
    <source>
        <strain evidence="3">IND107</strain>
    </source>
</reference>
<organism evidence="2 3">
    <name type="scientific">Cryptococcus tetragattii IND107</name>
    <dbReference type="NCBI Taxonomy" id="1296105"/>
    <lineage>
        <taxon>Eukaryota</taxon>
        <taxon>Fungi</taxon>
        <taxon>Dikarya</taxon>
        <taxon>Basidiomycota</taxon>
        <taxon>Agaricomycotina</taxon>
        <taxon>Tremellomycetes</taxon>
        <taxon>Tremellales</taxon>
        <taxon>Cryptococcaceae</taxon>
        <taxon>Cryptococcus</taxon>
        <taxon>Cryptococcus gattii species complex</taxon>
    </lineage>
</organism>
<reference evidence="2 3" key="2">
    <citation type="submission" date="2024-01" db="EMBL/GenBank/DDBJ databases">
        <title>Comparative genomics of Cryptococcus and Kwoniella reveals pathogenesis evolution and contrasting modes of karyotype evolution via chromosome fusion or intercentromeric recombination.</title>
        <authorList>
            <person name="Coelho M.A."/>
            <person name="David-Palma M."/>
            <person name="Shea T."/>
            <person name="Bowers K."/>
            <person name="Mcginley-Smith S."/>
            <person name="Mohammad A.W."/>
            <person name="Gnirke A."/>
            <person name="Yurkov A.M."/>
            <person name="Nowrousian M."/>
            <person name="Sun S."/>
            <person name="Cuomo C.A."/>
            <person name="Heitman J."/>
        </authorList>
    </citation>
    <scope>NUCLEOTIDE SEQUENCE [LARGE SCALE GENOMIC DNA]</scope>
    <source>
        <strain evidence="2 3">IND107</strain>
    </source>
</reference>
<evidence type="ECO:0000256" key="1">
    <source>
        <dbReference type="SAM" id="SignalP"/>
    </source>
</evidence>
<dbReference type="RefSeq" id="XP_066615230.1">
    <property type="nucleotide sequence ID" value="XM_066756453.1"/>
</dbReference>
<sequence length="160" mass="17514">MFKPLALLISSFIILLPTVWSSAATQYHLDVTKQASSCFLSCHSRIVNIVHLEGTSSNSYQWISQNCKNDEWKSMMSQCLPLVCSSAPDVAYATEYGESFCKRAGIDNVVIQLPKSYLEGANGTYFTSEGYLESQAVGELSINKAMMGGTILGALSFFVL</sequence>
<accession>A0ABR3BXB6</accession>
<comment type="caution">
    <text evidence="2">The sequence shown here is derived from an EMBL/GenBank/DDBJ whole genome shotgun (WGS) entry which is preliminary data.</text>
</comment>
<protein>
    <submittedName>
        <fullName evidence="2">Uncharacterized protein</fullName>
    </submittedName>
</protein>
<name>A0ABR3BXB6_9TREE</name>
<dbReference type="Proteomes" id="UP000054399">
    <property type="component" value="Unassembled WGS sequence"/>
</dbReference>
<keyword evidence="3" id="KW-1185">Reference proteome</keyword>
<feature type="chain" id="PRO_5046381610" evidence="1">
    <location>
        <begin position="22"/>
        <end position="160"/>
    </location>
</feature>
<dbReference type="GeneID" id="91988760"/>